<dbReference type="SUPFAM" id="SSF53254">
    <property type="entry name" value="Phosphoglycerate mutase-like"/>
    <property type="match status" value="1"/>
</dbReference>
<dbReference type="PANTHER" id="PTHR20963:SF18">
    <property type="entry name" value="ACID PHOSPHATASE PHO11-RELATED"/>
    <property type="match status" value="1"/>
</dbReference>
<name>A0A9W9IQR2_9EURO</name>
<evidence type="ECO:0008006" key="4">
    <source>
        <dbReference type="Google" id="ProtNLM"/>
    </source>
</evidence>
<reference evidence="2" key="2">
    <citation type="journal article" date="2023" name="IMA Fungus">
        <title>Comparative genomic study of the Penicillium genus elucidates a diverse pangenome and 15 lateral gene transfer events.</title>
        <authorList>
            <person name="Petersen C."/>
            <person name="Sorensen T."/>
            <person name="Nielsen M.R."/>
            <person name="Sondergaard T.E."/>
            <person name="Sorensen J.L."/>
            <person name="Fitzpatrick D.A."/>
            <person name="Frisvad J.C."/>
            <person name="Nielsen K.L."/>
        </authorList>
    </citation>
    <scope>NUCLEOTIDE SEQUENCE</scope>
    <source>
        <strain evidence="2">IBT 21917</strain>
    </source>
</reference>
<evidence type="ECO:0000313" key="2">
    <source>
        <dbReference type="EMBL" id="KAJ5180091.1"/>
    </source>
</evidence>
<dbReference type="InterPro" id="IPR029033">
    <property type="entry name" value="His_PPase_superfam"/>
</dbReference>
<proteinExistence type="predicted"/>
<evidence type="ECO:0000313" key="3">
    <source>
        <dbReference type="Proteomes" id="UP001146351"/>
    </source>
</evidence>
<evidence type="ECO:0000256" key="1">
    <source>
        <dbReference type="ARBA" id="ARBA00022801"/>
    </source>
</evidence>
<dbReference type="InterPro" id="IPR000560">
    <property type="entry name" value="His_Pase_clade-2"/>
</dbReference>
<dbReference type="PANTHER" id="PTHR20963">
    <property type="entry name" value="MULTIPLE INOSITOL POLYPHOSPHATE PHOSPHATASE-RELATED"/>
    <property type="match status" value="1"/>
</dbReference>
<dbReference type="CDD" id="cd07061">
    <property type="entry name" value="HP_HAP_like"/>
    <property type="match status" value="1"/>
</dbReference>
<keyword evidence="3" id="KW-1185">Reference proteome</keyword>
<dbReference type="GO" id="GO:0009277">
    <property type="term" value="C:fungal-type cell wall"/>
    <property type="evidence" value="ECO:0007669"/>
    <property type="project" value="TreeGrafter"/>
</dbReference>
<dbReference type="OrthoDB" id="6509975at2759"/>
<dbReference type="GO" id="GO:0003993">
    <property type="term" value="F:acid phosphatase activity"/>
    <property type="evidence" value="ECO:0007669"/>
    <property type="project" value="TreeGrafter"/>
</dbReference>
<accession>A0A9W9IQR2</accession>
<dbReference type="EMBL" id="JAPQKO010000002">
    <property type="protein sequence ID" value="KAJ5180091.1"/>
    <property type="molecule type" value="Genomic_DNA"/>
</dbReference>
<keyword evidence="1" id="KW-0378">Hydrolase</keyword>
<comment type="caution">
    <text evidence="2">The sequence shown here is derived from an EMBL/GenBank/DDBJ whole genome shotgun (WGS) entry which is preliminary data.</text>
</comment>
<dbReference type="Gene3D" id="3.40.50.1240">
    <property type="entry name" value="Phosphoglycerate mutase-like"/>
    <property type="match status" value="1"/>
</dbReference>
<dbReference type="AlphaFoldDB" id="A0A9W9IQR2"/>
<reference evidence="2" key="1">
    <citation type="submission" date="2022-11" db="EMBL/GenBank/DDBJ databases">
        <authorList>
            <person name="Petersen C."/>
        </authorList>
    </citation>
    <scope>NUCLEOTIDE SEQUENCE</scope>
    <source>
        <strain evidence="2">IBT 21917</strain>
    </source>
</reference>
<gene>
    <name evidence="2" type="ORF">N7492_003301</name>
</gene>
<sequence>MALRSLLKALVPLLAIFLGFAYYKNVTVSSLPVIQSFTGIAGACQASPHAASWSTWFHPSQSPTRVESPSSRKGWNLLHHLGGNGPWIEKADETVASSLAPPEGCSVDQVHLMSRHAERYPTKSAGARHVKLIERISKLQKSLSGSLSFLNDWTYFTEDPSRDLGQLTSTGPYAGTLSAFTTGVRFRTRYSSLIPSNSTVRFWASDSKRVVDTARYFASGMFGLDWESAGKAALQVIPETFERGANTLTPGDTCHKYLEDTVHGHDYGANMLARFQEAYIPAIAQRLVTENPELGKLENMEVYSMQEMCGSETMVRGSSPWCDVFTEDDWRNFEYARDVIHYYRAGPGNPYARAMGWLWLNATTALLNAGPSTGSLFLSFVHDGDISPLLTALGVLHSSEEEHLPTTHIAADRRWKTSSVLPMGARITVERLTCSPDNETFIRVNINDRITPLPFCNGGPGDTCPLRNFVDYVNRRKDDDGSFGENYADKAANNDMTGPCRSERAAAAIGFAALDVLPISSGGKDIDGPGDVDWDSILIYGSTAGGRTEDGKTLYTLTKADGGKIDYNLKPSAKNIQTLYNLYKDEVDEDDSECNVI</sequence>
<organism evidence="2 3">
    <name type="scientific">Penicillium capsulatum</name>
    <dbReference type="NCBI Taxonomy" id="69766"/>
    <lineage>
        <taxon>Eukaryota</taxon>
        <taxon>Fungi</taxon>
        <taxon>Dikarya</taxon>
        <taxon>Ascomycota</taxon>
        <taxon>Pezizomycotina</taxon>
        <taxon>Eurotiomycetes</taxon>
        <taxon>Eurotiomycetidae</taxon>
        <taxon>Eurotiales</taxon>
        <taxon>Aspergillaceae</taxon>
        <taxon>Penicillium</taxon>
    </lineage>
</organism>
<dbReference type="Proteomes" id="UP001146351">
    <property type="component" value="Unassembled WGS sequence"/>
</dbReference>
<dbReference type="Pfam" id="PF00328">
    <property type="entry name" value="His_Phos_2"/>
    <property type="match status" value="1"/>
</dbReference>
<protein>
    <recommendedName>
        <fullName evidence="4">3-phytase</fullName>
    </recommendedName>
</protein>